<evidence type="ECO:0000313" key="17">
    <source>
        <dbReference type="Proteomes" id="UP000185783"/>
    </source>
</evidence>
<dbReference type="InterPro" id="IPR034151">
    <property type="entry name" value="TOPRIM_DnaG_bac"/>
</dbReference>
<feature type="region of interest" description="Disordered" evidence="14">
    <location>
        <begin position="642"/>
        <end position="661"/>
    </location>
</feature>
<proteinExistence type="inferred from homology"/>
<evidence type="ECO:0000256" key="7">
    <source>
        <dbReference type="ARBA" id="ARBA00022771"/>
    </source>
</evidence>
<comment type="caution">
    <text evidence="16">The sequence shown here is derived from an EMBL/GenBank/DDBJ whole genome shotgun (WGS) entry which is preliminary data.</text>
</comment>
<dbReference type="Gene3D" id="3.90.980.10">
    <property type="entry name" value="DNA primase, catalytic core, N-terminal domain"/>
    <property type="match status" value="1"/>
</dbReference>
<dbReference type="InterPro" id="IPR006295">
    <property type="entry name" value="DNA_primase_DnaG"/>
</dbReference>
<dbReference type="InterPro" id="IPR050219">
    <property type="entry name" value="DnaG_primase"/>
</dbReference>
<dbReference type="RefSeq" id="WP_028480046.1">
    <property type="nucleotide sequence ID" value="NZ_LVVZ01000005.1"/>
</dbReference>
<dbReference type="GO" id="GO:0003899">
    <property type="term" value="F:DNA-directed RNA polymerase activity"/>
    <property type="evidence" value="ECO:0007669"/>
    <property type="project" value="UniProtKB-UniRule"/>
</dbReference>
<evidence type="ECO:0000256" key="14">
    <source>
        <dbReference type="SAM" id="MobiDB-lite"/>
    </source>
</evidence>
<dbReference type="InterPro" id="IPR006171">
    <property type="entry name" value="TOPRIM_dom"/>
</dbReference>
<dbReference type="GO" id="GO:0005737">
    <property type="term" value="C:cytoplasm"/>
    <property type="evidence" value="ECO:0007669"/>
    <property type="project" value="TreeGrafter"/>
</dbReference>
<dbReference type="Pfam" id="PF01807">
    <property type="entry name" value="Zn_ribbon_DnaG"/>
    <property type="match status" value="1"/>
</dbReference>
<comment type="similarity">
    <text evidence="12">Belongs to the DnaG primase family.</text>
</comment>
<dbReference type="InterPro" id="IPR037068">
    <property type="entry name" value="DNA_primase_core_N_sf"/>
</dbReference>
<evidence type="ECO:0000256" key="8">
    <source>
        <dbReference type="ARBA" id="ARBA00022833"/>
    </source>
</evidence>
<reference evidence="16 17" key="1">
    <citation type="submission" date="2016-03" db="EMBL/GenBank/DDBJ databases">
        <title>Genome sequence of Nesiotobacter sp. nov., a moderately halophilic alphaproteobacterium isolated from the Yellow Sea, China.</title>
        <authorList>
            <person name="Zhang G."/>
            <person name="Zhang R."/>
        </authorList>
    </citation>
    <scope>NUCLEOTIDE SEQUENCE [LARGE SCALE GENOMIC DNA]</scope>
    <source>
        <strain evidence="16 17">WB1-6</strain>
    </source>
</reference>
<keyword evidence="11 12" id="KW-0804">Transcription</keyword>
<comment type="subunit">
    <text evidence="12">Monomer. Interacts with DnaB.</text>
</comment>
<dbReference type="GO" id="GO:1990077">
    <property type="term" value="C:primosome complex"/>
    <property type="evidence" value="ECO:0007669"/>
    <property type="project" value="UniProtKB-KW"/>
</dbReference>
<dbReference type="STRING" id="197461.A3843_03835"/>
<evidence type="ECO:0000256" key="11">
    <source>
        <dbReference type="ARBA" id="ARBA00023163"/>
    </source>
</evidence>
<dbReference type="InterPro" id="IPR013264">
    <property type="entry name" value="DNAG_N"/>
</dbReference>
<dbReference type="PANTHER" id="PTHR30313">
    <property type="entry name" value="DNA PRIMASE"/>
    <property type="match status" value="1"/>
</dbReference>
<accession>A0A1U7JL55</accession>
<dbReference type="GO" id="GO:0003677">
    <property type="term" value="F:DNA binding"/>
    <property type="evidence" value="ECO:0007669"/>
    <property type="project" value="UniProtKB-KW"/>
</dbReference>
<dbReference type="InterPro" id="IPR002694">
    <property type="entry name" value="Znf_CHC2"/>
</dbReference>
<keyword evidence="7 12" id="KW-0863">Zinc-finger</keyword>
<dbReference type="GO" id="GO:0000428">
    <property type="term" value="C:DNA-directed RNA polymerase complex"/>
    <property type="evidence" value="ECO:0007669"/>
    <property type="project" value="UniProtKB-KW"/>
</dbReference>
<sequence length="661" mass="75205">MRFSPQLLDDIRNRLPLSEVVGRRVTWDRRKSQPGKGDFWACCPFHQENTPSFHVDDRRNRYKCFGCGESGDHFKFLTETEGLSFPEAVEQLAEMAGVPLPAPDPQAAKRQEKRTSLTDVCELAAQYFRSVYLSPQGEHVRAYAAKRGLSQDIQQEFVFGFAPPGRDNLKRALMGRGVDEALLVEAGLLIKPDDGRPSYDRFRNRLMIPIHDDRGRAVAFGGRTMDPEGQPKYLNSPETPIFHKGTMLFNAHRARQHAFERKQAIVVEGYMDAIAVWQAGFQGVVASLGTAFTEEQCVRLWRFADEPIICFDGDVAGVSAAHRAIDRILPVLTSGKSFQFALLPDGKDPDDLIAAAGPAGFQAELDKAQPLSQVVWERETGQARIDTPERKAALEKTFDDLIGLIKDERVRKRYQRDFRLRLSNLFFEESRRARGDSYGGGQWRSGSSSGGYQARGRGGSFMRVEAPESDKFGTERTLCAMCLTFPDLFDRYYERIVQLRFSNELHARFMAEYCRFATDLQGESVAQYFNHLDERFYRILSEVRGSELEQVETPAAAGVHRWGELRHRLPILKLDPPEDFIEQMFVHFIDVLELGRLETELQEELDAVSDNIDEAAWTRIQAMTQDLSRRREECARDDQHLAERAKRMRTTKGSGAVEAHY</sequence>
<evidence type="ECO:0000256" key="4">
    <source>
        <dbReference type="ARBA" id="ARBA00022695"/>
    </source>
</evidence>
<keyword evidence="6 12" id="KW-0479">Metal-binding</keyword>
<evidence type="ECO:0000259" key="15">
    <source>
        <dbReference type="PROSITE" id="PS50880"/>
    </source>
</evidence>
<dbReference type="PROSITE" id="PS50880">
    <property type="entry name" value="TOPRIM"/>
    <property type="match status" value="1"/>
</dbReference>
<keyword evidence="5 12" id="KW-0235">DNA replication</keyword>
<evidence type="ECO:0000256" key="10">
    <source>
        <dbReference type="ARBA" id="ARBA00023125"/>
    </source>
</evidence>
<dbReference type="Gene3D" id="3.90.580.10">
    <property type="entry name" value="Zinc finger, CHC2-type domain"/>
    <property type="match status" value="1"/>
</dbReference>
<keyword evidence="10 12" id="KW-0238">DNA-binding</keyword>
<dbReference type="SMART" id="SM00493">
    <property type="entry name" value="TOPRIM"/>
    <property type="match status" value="1"/>
</dbReference>
<comment type="domain">
    <text evidence="12">Contains an N-terminal zinc-binding domain, a central core domain that contains the primase activity, and a C-terminal DnaB-binding domain.</text>
</comment>
<gene>
    <name evidence="12" type="primary">dnaG</name>
    <name evidence="16" type="ORF">A3843_03835</name>
</gene>
<name>A0A1U7JL55_9HYPH</name>
<feature type="zinc finger region" description="CHC2-type" evidence="12 13">
    <location>
        <begin position="43"/>
        <end position="67"/>
    </location>
</feature>
<keyword evidence="8 12" id="KW-0862">Zinc</keyword>
<dbReference type="FunFam" id="3.90.980.10:FF:000001">
    <property type="entry name" value="DNA primase"/>
    <property type="match status" value="1"/>
</dbReference>
<evidence type="ECO:0000313" key="16">
    <source>
        <dbReference type="EMBL" id="OKL45459.1"/>
    </source>
</evidence>
<dbReference type="GO" id="GO:0006269">
    <property type="term" value="P:DNA replication, synthesis of primer"/>
    <property type="evidence" value="ECO:0007669"/>
    <property type="project" value="UniProtKB-UniRule"/>
</dbReference>
<dbReference type="Gene3D" id="3.40.1360.10">
    <property type="match status" value="1"/>
</dbReference>
<evidence type="ECO:0000256" key="13">
    <source>
        <dbReference type="PIRSR" id="PIRSR002811-1"/>
    </source>
</evidence>
<comment type="cofactor">
    <cofactor evidence="12 13">
        <name>Zn(2+)</name>
        <dbReference type="ChEBI" id="CHEBI:29105"/>
    </cofactor>
    <text evidence="12 13">Binds 1 zinc ion per monomer.</text>
</comment>
<evidence type="ECO:0000256" key="12">
    <source>
        <dbReference type="HAMAP-Rule" id="MF_00974"/>
    </source>
</evidence>
<organism evidence="16 17">
    <name type="scientific">Pseudovibrio exalbescens</name>
    <dbReference type="NCBI Taxonomy" id="197461"/>
    <lineage>
        <taxon>Bacteria</taxon>
        <taxon>Pseudomonadati</taxon>
        <taxon>Pseudomonadota</taxon>
        <taxon>Alphaproteobacteria</taxon>
        <taxon>Hyphomicrobiales</taxon>
        <taxon>Stappiaceae</taxon>
        <taxon>Pseudovibrio</taxon>
    </lineage>
</organism>
<dbReference type="PANTHER" id="PTHR30313:SF2">
    <property type="entry name" value="DNA PRIMASE"/>
    <property type="match status" value="1"/>
</dbReference>
<dbReference type="Proteomes" id="UP000185783">
    <property type="component" value="Unassembled WGS sequence"/>
</dbReference>
<protein>
    <recommendedName>
        <fullName evidence="12">DNA primase</fullName>
        <ecNumber evidence="12">2.7.7.101</ecNumber>
    </recommendedName>
</protein>
<dbReference type="Pfam" id="PF13662">
    <property type="entry name" value="Toprim_4"/>
    <property type="match status" value="1"/>
</dbReference>
<dbReference type="EC" id="2.7.7.101" evidence="12"/>
<evidence type="ECO:0000256" key="6">
    <source>
        <dbReference type="ARBA" id="ARBA00022723"/>
    </source>
</evidence>
<keyword evidence="4 12" id="KW-0548">Nucleotidyltransferase</keyword>
<dbReference type="GO" id="GO:0008270">
    <property type="term" value="F:zinc ion binding"/>
    <property type="evidence" value="ECO:0007669"/>
    <property type="project" value="UniProtKB-UniRule"/>
</dbReference>
<dbReference type="Pfam" id="PF08275">
    <property type="entry name" value="DNAG_N"/>
    <property type="match status" value="1"/>
</dbReference>
<keyword evidence="9" id="KW-0460">Magnesium</keyword>
<dbReference type="AlphaFoldDB" id="A0A1U7JL55"/>
<keyword evidence="2 12" id="KW-0639">Primosome</keyword>
<dbReference type="SUPFAM" id="SSF57783">
    <property type="entry name" value="Zinc beta-ribbon"/>
    <property type="match status" value="1"/>
</dbReference>
<dbReference type="InterPro" id="IPR030846">
    <property type="entry name" value="DnaG_bac"/>
</dbReference>
<dbReference type="SUPFAM" id="SSF56731">
    <property type="entry name" value="DNA primase core"/>
    <property type="match status" value="1"/>
</dbReference>
<keyword evidence="17" id="KW-1185">Reference proteome</keyword>
<dbReference type="NCBIfam" id="TIGR01391">
    <property type="entry name" value="dnaG"/>
    <property type="match status" value="1"/>
</dbReference>
<dbReference type="HAMAP" id="MF_00974">
    <property type="entry name" value="DNA_primase_DnaG"/>
    <property type="match status" value="1"/>
</dbReference>
<dbReference type="SMART" id="SM00400">
    <property type="entry name" value="ZnF_CHCC"/>
    <property type="match status" value="1"/>
</dbReference>
<evidence type="ECO:0000256" key="2">
    <source>
        <dbReference type="ARBA" id="ARBA00022515"/>
    </source>
</evidence>
<dbReference type="EMBL" id="LVVZ01000005">
    <property type="protein sequence ID" value="OKL45459.1"/>
    <property type="molecule type" value="Genomic_DNA"/>
</dbReference>
<feature type="domain" description="Toprim" evidence="15">
    <location>
        <begin position="262"/>
        <end position="344"/>
    </location>
</feature>
<keyword evidence="3 12" id="KW-0808">Transferase</keyword>
<dbReference type="CDD" id="cd03364">
    <property type="entry name" value="TOPRIM_DnaG_primases"/>
    <property type="match status" value="1"/>
</dbReference>
<comment type="catalytic activity">
    <reaction evidence="12">
        <text>ssDNA + n NTP = ssDNA/pppN(pN)n-1 hybrid + (n-1) diphosphate.</text>
        <dbReference type="EC" id="2.7.7.101"/>
    </reaction>
</comment>
<evidence type="ECO:0000256" key="9">
    <source>
        <dbReference type="ARBA" id="ARBA00022842"/>
    </source>
</evidence>
<keyword evidence="1 12" id="KW-0240">DNA-directed RNA polymerase</keyword>
<evidence type="ECO:0000256" key="5">
    <source>
        <dbReference type="ARBA" id="ARBA00022705"/>
    </source>
</evidence>
<dbReference type="FunFam" id="3.40.1360.10:FF:000002">
    <property type="entry name" value="DNA primase"/>
    <property type="match status" value="1"/>
</dbReference>
<evidence type="ECO:0000256" key="3">
    <source>
        <dbReference type="ARBA" id="ARBA00022679"/>
    </source>
</evidence>
<evidence type="ECO:0000256" key="1">
    <source>
        <dbReference type="ARBA" id="ARBA00022478"/>
    </source>
</evidence>
<dbReference type="InterPro" id="IPR036977">
    <property type="entry name" value="DNA_primase_Znf_CHC2"/>
</dbReference>
<comment type="function">
    <text evidence="12">RNA polymerase that catalyzes the synthesis of short RNA molecules used as primers for DNA polymerase during DNA replication.</text>
</comment>